<feature type="compositionally biased region" description="Basic residues" evidence="1">
    <location>
        <begin position="1"/>
        <end position="23"/>
    </location>
</feature>
<dbReference type="EMBL" id="CADCUK010000084">
    <property type="protein sequence ID" value="CAA9370753.1"/>
    <property type="molecule type" value="Genomic_DNA"/>
</dbReference>
<evidence type="ECO:0000256" key="1">
    <source>
        <dbReference type="SAM" id="MobiDB-lite"/>
    </source>
</evidence>
<gene>
    <name evidence="2" type="ORF">AVDCRST_MAG47-1199</name>
</gene>
<feature type="compositionally biased region" description="Basic and acidic residues" evidence="1">
    <location>
        <begin position="24"/>
        <end position="56"/>
    </location>
</feature>
<feature type="region of interest" description="Disordered" evidence="1">
    <location>
        <begin position="1"/>
        <end position="96"/>
    </location>
</feature>
<dbReference type="AlphaFoldDB" id="A0A6J4MXY3"/>
<feature type="non-terminal residue" evidence="2">
    <location>
        <position position="1"/>
    </location>
</feature>
<reference evidence="2" key="1">
    <citation type="submission" date="2020-02" db="EMBL/GenBank/DDBJ databases">
        <authorList>
            <person name="Meier V. D."/>
        </authorList>
    </citation>
    <scope>NUCLEOTIDE SEQUENCE</scope>
    <source>
        <strain evidence="2">AVDCRST_MAG47</strain>
    </source>
</reference>
<protein>
    <submittedName>
        <fullName evidence="2">Uncharacterized protein</fullName>
    </submittedName>
</protein>
<evidence type="ECO:0000313" key="2">
    <source>
        <dbReference type="EMBL" id="CAA9370753.1"/>
    </source>
</evidence>
<accession>A0A6J4MXY3</accession>
<sequence length="96" mass="10952">GQLRHRAHGHVVRGQRSRHRRPGRREPGHGEHHVGGPAGRLRERSTRPLPHRDRQQPLRLAGDPAGHRPPLARRPAEARAAPRPGDRHSRPRRDRS</sequence>
<proteinExistence type="predicted"/>
<feature type="non-terminal residue" evidence="2">
    <location>
        <position position="96"/>
    </location>
</feature>
<organism evidence="2">
    <name type="scientific">uncultured Nocardioidaceae bacterium</name>
    <dbReference type="NCBI Taxonomy" id="253824"/>
    <lineage>
        <taxon>Bacteria</taxon>
        <taxon>Bacillati</taxon>
        <taxon>Actinomycetota</taxon>
        <taxon>Actinomycetes</taxon>
        <taxon>Propionibacteriales</taxon>
        <taxon>Nocardioidaceae</taxon>
        <taxon>environmental samples</taxon>
    </lineage>
</organism>
<name>A0A6J4MXY3_9ACTN</name>